<dbReference type="SUPFAM" id="SSF51658">
    <property type="entry name" value="Xylose isomerase-like"/>
    <property type="match status" value="1"/>
</dbReference>
<reference evidence="4" key="1">
    <citation type="submission" date="2017-09" db="EMBL/GenBank/DDBJ databases">
        <authorList>
            <person name="Feng G."/>
            <person name="Zhu H."/>
        </authorList>
    </citation>
    <scope>NUCLEOTIDE SEQUENCE [LARGE SCALE GENOMIC DNA]</scope>
    <source>
        <strain evidence="4">1PNM-20</strain>
    </source>
</reference>
<dbReference type="OrthoDB" id="9779184at2"/>
<feature type="domain" description="Xylose isomerase-like TIM barrel" evidence="2">
    <location>
        <begin position="21"/>
        <end position="273"/>
    </location>
</feature>
<keyword evidence="3" id="KW-0413">Isomerase</keyword>
<evidence type="ECO:0000313" key="4">
    <source>
        <dbReference type="Proteomes" id="UP000218151"/>
    </source>
</evidence>
<dbReference type="InterPro" id="IPR013022">
    <property type="entry name" value="Xyl_isomerase-like_TIM-brl"/>
</dbReference>
<dbReference type="InterPro" id="IPR036237">
    <property type="entry name" value="Xyl_isomerase-like_sf"/>
</dbReference>
<dbReference type="PANTHER" id="PTHR12110">
    <property type="entry name" value="HYDROXYPYRUVATE ISOMERASE"/>
    <property type="match status" value="1"/>
</dbReference>
<proteinExistence type="predicted"/>
<dbReference type="GO" id="GO:0016853">
    <property type="term" value="F:isomerase activity"/>
    <property type="evidence" value="ECO:0007669"/>
    <property type="project" value="UniProtKB-KW"/>
</dbReference>
<comment type="caution">
    <text evidence="3">The sequence shown here is derived from an EMBL/GenBank/DDBJ whole genome shotgun (WGS) entry which is preliminary data.</text>
</comment>
<dbReference type="RefSeq" id="WP_095997150.1">
    <property type="nucleotide sequence ID" value="NZ_NSLI01000002.1"/>
</dbReference>
<evidence type="ECO:0000256" key="1">
    <source>
        <dbReference type="SAM" id="MobiDB-lite"/>
    </source>
</evidence>
<gene>
    <name evidence="3" type="ORF">CKY28_04490</name>
</gene>
<name>A0A2A2SHC0_9SPHN</name>
<organism evidence="3 4">
    <name type="scientific">Sphingomonas lenta</name>
    <dbReference type="NCBI Taxonomy" id="1141887"/>
    <lineage>
        <taxon>Bacteria</taxon>
        <taxon>Pseudomonadati</taxon>
        <taxon>Pseudomonadota</taxon>
        <taxon>Alphaproteobacteria</taxon>
        <taxon>Sphingomonadales</taxon>
        <taxon>Sphingomonadaceae</taxon>
        <taxon>Sphingomonas</taxon>
    </lineage>
</organism>
<accession>A0A2A2SHC0</accession>
<protein>
    <submittedName>
        <fullName evidence="3">Xylose isomerase</fullName>
    </submittedName>
</protein>
<dbReference type="Proteomes" id="UP000218151">
    <property type="component" value="Unassembled WGS sequence"/>
</dbReference>
<dbReference type="Gene3D" id="3.20.20.150">
    <property type="entry name" value="Divalent-metal-dependent TIM barrel enzymes"/>
    <property type="match status" value="1"/>
</dbReference>
<evidence type="ECO:0000259" key="2">
    <source>
        <dbReference type="Pfam" id="PF01261"/>
    </source>
</evidence>
<keyword evidence="4" id="KW-1185">Reference proteome</keyword>
<dbReference type="EMBL" id="NSLI01000002">
    <property type="protein sequence ID" value="PAX08639.1"/>
    <property type="molecule type" value="Genomic_DNA"/>
</dbReference>
<dbReference type="InterPro" id="IPR050312">
    <property type="entry name" value="IolE/XylAMocC-like"/>
</dbReference>
<dbReference type="Pfam" id="PF01261">
    <property type="entry name" value="AP_endonuc_2"/>
    <property type="match status" value="1"/>
</dbReference>
<dbReference type="PANTHER" id="PTHR12110:SF52">
    <property type="entry name" value="XYLOSE ISOMERASE"/>
    <property type="match status" value="1"/>
</dbReference>
<feature type="region of interest" description="Disordered" evidence="1">
    <location>
        <begin position="285"/>
        <end position="312"/>
    </location>
</feature>
<feature type="compositionally biased region" description="Basic and acidic residues" evidence="1">
    <location>
        <begin position="290"/>
        <end position="312"/>
    </location>
</feature>
<evidence type="ECO:0000313" key="3">
    <source>
        <dbReference type="EMBL" id="PAX08639.1"/>
    </source>
</evidence>
<sequence length="312" mass="34208">MSLRYAYNTNGAANHRLDDAIRLIADSGYHGVALTLDHHHLDPFAQDWRVEAERVAALLASLNLGSVIETGARYLLDYREKHEPTLLSPDPHGRARRVQFLQRAAEIAAILGSETVSFWAGVPKPEVDRNQARDWLDQGLAQVCEHAERVGVSVSLEPEPGMLVETVGDYETLAAFHPSLRLALDTGHCLVTQDIEPEHAIHVHASKLGTVAIEDMRRGDHTHLPFGEGDMNVPAVLGALEAIGWTGLVCVELSRESPRAHQAIPEAIAFLKNVETQLVTPAQAGVVAGERTRPEPRNPSLRWDDERMGQGG</sequence>
<dbReference type="AlphaFoldDB" id="A0A2A2SHC0"/>